<feature type="compositionally biased region" description="Basic and acidic residues" evidence="1">
    <location>
        <begin position="106"/>
        <end position="119"/>
    </location>
</feature>
<accession>A0AAD6RVF5</accession>
<name>A0AAD6RVF5_9AGAR</name>
<evidence type="ECO:0000313" key="2">
    <source>
        <dbReference type="EMBL" id="KAJ7015973.1"/>
    </source>
</evidence>
<evidence type="ECO:0000313" key="3">
    <source>
        <dbReference type="Proteomes" id="UP001218188"/>
    </source>
</evidence>
<dbReference type="EMBL" id="JARJCM010000675">
    <property type="protein sequence ID" value="KAJ7015973.1"/>
    <property type="molecule type" value="Genomic_DNA"/>
</dbReference>
<feature type="region of interest" description="Disordered" evidence="1">
    <location>
        <begin position="25"/>
        <end position="167"/>
    </location>
</feature>
<organism evidence="2 3">
    <name type="scientific">Mycena alexandri</name>
    <dbReference type="NCBI Taxonomy" id="1745969"/>
    <lineage>
        <taxon>Eukaryota</taxon>
        <taxon>Fungi</taxon>
        <taxon>Dikarya</taxon>
        <taxon>Basidiomycota</taxon>
        <taxon>Agaricomycotina</taxon>
        <taxon>Agaricomycetes</taxon>
        <taxon>Agaricomycetidae</taxon>
        <taxon>Agaricales</taxon>
        <taxon>Marasmiineae</taxon>
        <taxon>Mycenaceae</taxon>
        <taxon>Mycena</taxon>
    </lineage>
</organism>
<comment type="caution">
    <text evidence="2">The sequence shown here is derived from an EMBL/GenBank/DDBJ whole genome shotgun (WGS) entry which is preliminary data.</text>
</comment>
<gene>
    <name evidence="2" type="ORF">C8F04DRAFT_1283471</name>
</gene>
<feature type="compositionally biased region" description="Gly residues" evidence="1">
    <location>
        <begin position="155"/>
        <end position="167"/>
    </location>
</feature>
<dbReference type="Proteomes" id="UP001218188">
    <property type="component" value="Unassembled WGS sequence"/>
</dbReference>
<keyword evidence="3" id="KW-1185">Reference proteome</keyword>
<feature type="compositionally biased region" description="Acidic residues" evidence="1">
    <location>
        <begin position="82"/>
        <end position="96"/>
    </location>
</feature>
<protein>
    <submittedName>
        <fullName evidence="2">Uncharacterized protein</fullName>
    </submittedName>
</protein>
<proteinExistence type="predicted"/>
<sequence length="286" mass="31259">MAILPSRVVQESFVTLYGGSKFDEGKEEWVPFTARKRKAANSDKESGRGKKRKVVNSGDEPEEEGEGGGERWKTKNARLDHDSDDSNTPDSDDPDSDNPKLMWAEKMVKEAERDRERTSRTLRKKQAAIRTALLPLESPRSKGPRPIPKPAFKGAPGGTALHGGGTGPSFTPGASTSQLPKALSLSQIDGYQSGEESKSGGLFVSVHCSHHRTLWILVRDEECTPITWSVPPTTQIYPEHTNSGWSYPRHLVRTPTPEDRTPCHVVGTPTPEDCTPAETVHGSAAV</sequence>
<evidence type="ECO:0000256" key="1">
    <source>
        <dbReference type="SAM" id="MobiDB-lite"/>
    </source>
</evidence>
<reference evidence="2" key="1">
    <citation type="submission" date="2023-03" db="EMBL/GenBank/DDBJ databases">
        <title>Massive genome expansion in bonnet fungi (Mycena s.s.) driven by repeated elements and novel gene families across ecological guilds.</title>
        <authorList>
            <consortium name="Lawrence Berkeley National Laboratory"/>
            <person name="Harder C.B."/>
            <person name="Miyauchi S."/>
            <person name="Viragh M."/>
            <person name="Kuo A."/>
            <person name="Thoen E."/>
            <person name="Andreopoulos B."/>
            <person name="Lu D."/>
            <person name="Skrede I."/>
            <person name="Drula E."/>
            <person name="Henrissat B."/>
            <person name="Morin E."/>
            <person name="Kohler A."/>
            <person name="Barry K."/>
            <person name="LaButti K."/>
            <person name="Morin E."/>
            <person name="Salamov A."/>
            <person name="Lipzen A."/>
            <person name="Mereny Z."/>
            <person name="Hegedus B."/>
            <person name="Baldrian P."/>
            <person name="Stursova M."/>
            <person name="Weitz H."/>
            <person name="Taylor A."/>
            <person name="Grigoriev I.V."/>
            <person name="Nagy L.G."/>
            <person name="Martin F."/>
            <person name="Kauserud H."/>
        </authorList>
    </citation>
    <scope>NUCLEOTIDE SEQUENCE</scope>
    <source>
        <strain evidence="2">CBHHK200</strain>
    </source>
</reference>
<feature type="compositionally biased region" description="Basic and acidic residues" evidence="1">
    <location>
        <begin position="68"/>
        <end position="81"/>
    </location>
</feature>
<dbReference type="AlphaFoldDB" id="A0AAD6RVF5"/>